<dbReference type="Pfam" id="PF04960">
    <property type="entry name" value="Glutaminase"/>
    <property type="match status" value="1"/>
</dbReference>
<evidence type="ECO:0000313" key="8">
    <source>
        <dbReference type="EMBL" id="KAL0491487.1"/>
    </source>
</evidence>
<dbReference type="SUPFAM" id="SSF47473">
    <property type="entry name" value="EF-hand"/>
    <property type="match status" value="1"/>
</dbReference>
<dbReference type="Gene3D" id="3.40.710.10">
    <property type="entry name" value="DD-peptidase/beta-lactamase superfamily"/>
    <property type="match status" value="1"/>
</dbReference>
<evidence type="ECO:0000256" key="4">
    <source>
        <dbReference type="ARBA" id="ARBA00022801"/>
    </source>
</evidence>
<dbReference type="GO" id="GO:0004359">
    <property type="term" value="F:glutaminase activity"/>
    <property type="evidence" value="ECO:0007669"/>
    <property type="project" value="UniProtKB-EC"/>
</dbReference>
<dbReference type="PANTHER" id="PTHR12544:SF29">
    <property type="entry name" value="GLUTAMINASE"/>
    <property type="match status" value="1"/>
</dbReference>
<gene>
    <name evidence="8" type="ORF">AKO1_004013</name>
</gene>
<accession>A0AAW2ZQS4</accession>
<name>A0AAW2ZQS4_9EUKA</name>
<dbReference type="InterPro" id="IPR012338">
    <property type="entry name" value="Beta-lactam/transpept-like"/>
</dbReference>
<comment type="caution">
    <text evidence="8">The sequence shown here is derived from an EMBL/GenBank/DDBJ whole genome shotgun (WGS) entry which is preliminary data.</text>
</comment>
<dbReference type="InterPro" id="IPR002048">
    <property type="entry name" value="EF_hand_dom"/>
</dbReference>
<keyword evidence="9" id="KW-1185">Reference proteome</keyword>
<evidence type="ECO:0000256" key="2">
    <source>
        <dbReference type="ARBA" id="ARBA00011881"/>
    </source>
</evidence>
<dbReference type="FunFam" id="3.40.710.10:FF:000005">
    <property type="entry name" value="Glutaminase"/>
    <property type="match status" value="1"/>
</dbReference>
<organism evidence="8 9">
    <name type="scientific">Acrasis kona</name>
    <dbReference type="NCBI Taxonomy" id="1008807"/>
    <lineage>
        <taxon>Eukaryota</taxon>
        <taxon>Discoba</taxon>
        <taxon>Heterolobosea</taxon>
        <taxon>Tetramitia</taxon>
        <taxon>Eutetramitia</taxon>
        <taxon>Acrasidae</taxon>
        <taxon>Acrasis</taxon>
    </lineage>
</organism>
<dbReference type="Proteomes" id="UP001431209">
    <property type="component" value="Unassembled WGS sequence"/>
</dbReference>
<protein>
    <recommendedName>
        <fullName evidence="3">glutaminase</fullName>
        <ecNumber evidence="3">3.5.1.2</ecNumber>
    </recommendedName>
</protein>
<evidence type="ECO:0000256" key="5">
    <source>
        <dbReference type="ARBA" id="ARBA00049534"/>
    </source>
</evidence>
<dbReference type="SUPFAM" id="SSF56601">
    <property type="entry name" value="beta-lactamase/transpeptidase-like"/>
    <property type="match status" value="1"/>
</dbReference>
<sequence length="524" mass="58621">MSRYSSSEAFIQSHFEQEKNAILDIYRKLDLSNKGFITVADLRQGLVMQGLDPFKNPRVMEDEERLLKSIRMSNNEKDNIEDFKIGFDEFFQLLSDKENQNIITRALLNELAVPDWPEFCKQLKEIFEEARANTDGHPADYIPQLATADQNLYGLSLCTVDGQQFSCGDHSYEFTIQSCSKVFTYCVACDELGPEKVHDHIGFEPSGVSFNAFTLDDNNKPHNPMINAGAITTCSLIKPEMKSSNRFTFMSNRLAEFAGGRKVGFDNATFLSEKDTADRNFALAHYMTEHNVFPKGTNIQDTLDFYFQLCSCLVDTDRLSVMSATLANGGICPLNNKKVVSSATVKCALQLMLGCGMYDFSGEWACTVGLPAKSGVSGAVTVVVPSVMGVTVFSPRLGKRGNSERGVDFFTRASGKFGWNIFDQLFAQQDDQDEDDVDQEQERSPQLRPDTPLQPSQPKQTRASSLEAQGDEMRRSSSSFSAELSNSGMESPSAIRSAERDRKRMRSPSDVYKGTINNQKRYRE</sequence>
<comment type="subunit">
    <text evidence="2">Homotetramer.</text>
</comment>
<feature type="compositionally biased region" description="Acidic residues" evidence="6">
    <location>
        <begin position="430"/>
        <end position="439"/>
    </location>
</feature>
<comment type="similarity">
    <text evidence="1">Belongs to the glutaminase family.</text>
</comment>
<feature type="compositionally biased region" description="Low complexity" evidence="6">
    <location>
        <begin position="476"/>
        <end position="487"/>
    </location>
</feature>
<evidence type="ECO:0000256" key="6">
    <source>
        <dbReference type="SAM" id="MobiDB-lite"/>
    </source>
</evidence>
<dbReference type="PANTHER" id="PTHR12544">
    <property type="entry name" value="GLUTAMINASE"/>
    <property type="match status" value="1"/>
</dbReference>
<dbReference type="GO" id="GO:0006537">
    <property type="term" value="P:glutamate biosynthetic process"/>
    <property type="evidence" value="ECO:0007669"/>
    <property type="project" value="TreeGrafter"/>
</dbReference>
<dbReference type="GO" id="GO:0006543">
    <property type="term" value="P:L-glutamine catabolic process"/>
    <property type="evidence" value="ECO:0007669"/>
    <property type="project" value="TreeGrafter"/>
</dbReference>
<keyword evidence="4" id="KW-0378">Hydrolase</keyword>
<dbReference type="AlphaFoldDB" id="A0AAW2ZQS4"/>
<dbReference type="InterPro" id="IPR011992">
    <property type="entry name" value="EF-hand-dom_pair"/>
</dbReference>
<evidence type="ECO:0000259" key="7">
    <source>
        <dbReference type="PROSITE" id="PS50222"/>
    </source>
</evidence>
<feature type="compositionally biased region" description="Polar residues" evidence="6">
    <location>
        <begin position="453"/>
        <end position="467"/>
    </location>
</feature>
<evidence type="ECO:0000256" key="1">
    <source>
        <dbReference type="ARBA" id="ARBA00011076"/>
    </source>
</evidence>
<evidence type="ECO:0000256" key="3">
    <source>
        <dbReference type="ARBA" id="ARBA00012918"/>
    </source>
</evidence>
<dbReference type="EC" id="3.5.1.2" evidence="3"/>
<dbReference type="GO" id="GO:0005509">
    <property type="term" value="F:calcium ion binding"/>
    <property type="evidence" value="ECO:0007669"/>
    <property type="project" value="InterPro"/>
</dbReference>
<dbReference type="Gene3D" id="1.10.238.10">
    <property type="entry name" value="EF-hand"/>
    <property type="match status" value="1"/>
</dbReference>
<feature type="region of interest" description="Disordered" evidence="6">
    <location>
        <begin position="430"/>
        <end position="524"/>
    </location>
</feature>
<dbReference type="InterPro" id="IPR015868">
    <property type="entry name" value="Glutaminase"/>
</dbReference>
<comment type="catalytic activity">
    <reaction evidence="5">
        <text>L-glutamine + H2O = L-glutamate + NH4(+)</text>
        <dbReference type="Rhea" id="RHEA:15889"/>
        <dbReference type="ChEBI" id="CHEBI:15377"/>
        <dbReference type="ChEBI" id="CHEBI:28938"/>
        <dbReference type="ChEBI" id="CHEBI:29985"/>
        <dbReference type="ChEBI" id="CHEBI:58359"/>
        <dbReference type="EC" id="3.5.1.2"/>
    </reaction>
</comment>
<dbReference type="HAMAP" id="MF_00313">
    <property type="entry name" value="Glutaminase"/>
    <property type="match status" value="1"/>
</dbReference>
<proteinExistence type="inferred from homology"/>
<dbReference type="NCBIfam" id="TIGR03814">
    <property type="entry name" value="Gln_ase"/>
    <property type="match status" value="1"/>
</dbReference>
<reference evidence="8 9" key="1">
    <citation type="submission" date="2024-03" db="EMBL/GenBank/DDBJ databases">
        <title>The Acrasis kona genome and developmental transcriptomes reveal deep origins of eukaryotic multicellular pathways.</title>
        <authorList>
            <person name="Sheikh S."/>
            <person name="Fu C.-J."/>
            <person name="Brown M.W."/>
            <person name="Baldauf S.L."/>
        </authorList>
    </citation>
    <scope>NUCLEOTIDE SEQUENCE [LARGE SCALE GENOMIC DNA]</scope>
    <source>
        <strain evidence="8 9">ATCC MYA-3509</strain>
    </source>
</reference>
<dbReference type="EMBL" id="JAOPGA020001810">
    <property type="protein sequence ID" value="KAL0491487.1"/>
    <property type="molecule type" value="Genomic_DNA"/>
</dbReference>
<evidence type="ECO:0000313" key="9">
    <source>
        <dbReference type="Proteomes" id="UP001431209"/>
    </source>
</evidence>
<feature type="domain" description="EF-hand" evidence="7">
    <location>
        <begin position="17"/>
        <end position="52"/>
    </location>
</feature>
<dbReference type="PROSITE" id="PS50222">
    <property type="entry name" value="EF_HAND_2"/>
    <property type="match status" value="1"/>
</dbReference>
<feature type="compositionally biased region" description="Polar residues" evidence="6">
    <location>
        <begin position="515"/>
        <end position="524"/>
    </location>
</feature>